<dbReference type="EMBL" id="CAJPDQ010000041">
    <property type="protein sequence ID" value="CAF9932007.1"/>
    <property type="molecule type" value="Genomic_DNA"/>
</dbReference>
<name>A0A8H3FVU4_9LECA</name>
<dbReference type="EC" id="2.7.11.1" evidence="2"/>
<dbReference type="InterPro" id="IPR045269">
    <property type="entry name" value="Atg1-like"/>
</dbReference>
<comment type="catalytic activity">
    <reaction evidence="11">
        <text>L-seryl-[protein] + ATP = O-phospho-L-seryl-[protein] + ADP + H(+)</text>
        <dbReference type="Rhea" id="RHEA:17989"/>
        <dbReference type="Rhea" id="RHEA-COMP:9863"/>
        <dbReference type="Rhea" id="RHEA-COMP:11604"/>
        <dbReference type="ChEBI" id="CHEBI:15378"/>
        <dbReference type="ChEBI" id="CHEBI:29999"/>
        <dbReference type="ChEBI" id="CHEBI:30616"/>
        <dbReference type="ChEBI" id="CHEBI:83421"/>
        <dbReference type="ChEBI" id="CHEBI:456216"/>
        <dbReference type="EC" id="2.7.11.1"/>
    </reaction>
</comment>
<evidence type="ECO:0000313" key="14">
    <source>
        <dbReference type="EMBL" id="CAF9932007.1"/>
    </source>
</evidence>
<dbReference type="PROSITE" id="PS00108">
    <property type="entry name" value="PROTEIN_KINASE_ST"/>
    <property type="match status" value="1"/>
</dbReference>
<evidence type="ECO:0000256" key="3">
    <source>
        <dbReference type="ARBA" id="ARBA00022527"/>
    </source>
</evidence>
<dbReference type="GO" id="GO:0061709">
    <property type="term" value="P:reticulophagy"/>
    <property type="evidence" value="ECO:0007669"/>
    <property type="project" value="TreeGrafter"/>
</dbReference>
<dbReference type="GO" id="GO:0034045">
    <property type="term" value="C:phagophore assembly site membrane"/>
    <property type="evidence" value="ECO:0007669"/>
    <property type="project" value="UniProtKB-SubCell"/>
</dbReference>
<evidence type="ECO:0000256" key="12">
    <source>
        <dbReference type="SAM" id="MobiDB-lite"/>
    </source>
</evidence>
<dbReference type="GO" id="GO:0042594">
    <property type="term" value="P:response to starvation"/>
    <property type="evidence" value="ECO:0007669"/>
    <property type="project" value="TreeGrafter"/>
</dbReference>
<keyword evidence="15" id="KW-1185">Reference proteome</keyword>
<comment type="catalytic activity">
    <reaction evidence="10">
        <text>L-threonyl-[protein] + ATP = O-phospho-L-threonyl-[protein] + ADP + H(+)</text>
        <dbReference type="Rhea" id="RHEA:46608"/>
        <dbReference type="Rhea" id="RHEA-COMP:11060"/>
        <dbReference type="Rhea" id="RHEA-COMP:11605"/>
        <dbReference type="ChEBI" id="CHEBI:15378"/>
        <dbReference type="ChEBI" id="CHEBI:30013"/>
        <dbReference type="ChEBI" id="CHEBI:30616"/>
        <dbReference type="ChEBI" id="CHEBI:61977"/>
        <dbReference type="ChEBI" id="CHEBI:456216"/>
        <dbReference type="EC" id="2.7.11.1"/>
    </reaction>
</comment>
<keyword evidence="6" id="KW-0418">Kinase</keyword>
<dbReference type="Pfam" id="PF00069">
    <property type="entry name" value="Pkinase"/>
    <property type="match status" value="1"/>
</dbReference>
<dbReference type="Proteomes" id="UP000664169">
    <property type="component" value="Unassembled WGS sequence"/>
</dbReference>
<dbReference type="PANTHER" id="PTHR24348">
    <property type="entry name" value="SERINE/THREONINE-PROTEIN KINASE UNC-51-RELATED"/>
    <property type="match status" value="1"/>
</dbReference>
<evidence type="ECO:0000256" key="1">
    <source>
        <dbReference type="ARBA" id="ARBA00004623"/>
    </source>
</evidence>
<evidence type="ECO:0000256" key="7">
    <source>
        <dbReference type="ARBA" id="ARBA00022840"/>
    </source>
</evidence>
<keyword evidence="3" id="KW-0723">Serine/threonine-protein kinase</keyword>
<dbReference type="AlphaFoldDB" id="A0A8H3FVU4"/>
<dbReference type="FunFam" id="1.10.510.10:FF:000693">
    <property type="entry name" value="Serine/threonine protein kinase, putative"/>
    <property type="match status" value="1"/>
</dbReference>
<dbReference type="GO" id="GO:0000422">
    <property type="term" value="P:autophagy of mitochondrion"/>
    <property type="evidence" value="ECO:0007669"/>
    <property type="project" value="TreeGrafter"/>
</dbReference>
<keyword evidence="8" id="KW-0072">Autophagy</keyword>
<dbReference type="GO" id="GO:0004674">
    <property type="term" value="F:protein serine/threonine kinase activity"/>
    <property type="evidence" value="ECO:0007669"/>
    <property type="project" value="UniProtKB-KW"/>
</dbReference>
<dbReference type="GO" id="GO:0005829">
    <property type="term" value="C:cytosol"/>
    <property type="evidence" value="ECO:0007669"/>
    <property type="project" value="TreeGrafter"/>
</dbReference>
<dbReference type="SMART" id="SM00220">
    <property type="entry name" value="S_TKc"/>
    <property type="match status" value="1"/>
</dbReference>
<keyword evidence="4" id="KW-0808">Transferase</keyword>
<evidence type="ECO:0000256" key="2">
    <source>
        <dbReference type="ARBA" id="ARBA00012513"/>
    </source>
</evidence>
<organism evidence="14 15">
    <name type="scientific">Gomphillus americanus</name>
    <dbReference type="NCBI Taxonomy" id="1940652"/>
    <lineage>
        <taxon>Eukaryota</taxon>
        <taxon>Fungi</taxon>
        <taxon>Dikarya</taxon>
        <taxon>Ascomycota</taxon>
        <taxon>Pezizomycotina</taxon>
        <taxon>Lecanoromycetes</taxon>
        <taxon>OSLEUM clade</taxon>
        <taxon>Ostropomycetidae</taxon>
        <taxon>Ostropales</taxon>
        <taxon>Graphidaceae</taxon>
        <taxon>Gomphilloideae</taxon>
        <taxon>Gomphillus</taxon>
    </lineage>
</organism>
<dbReference type="GO" id="GO:0005524">
    <property type="term" value="F:ATP binding"/>
    <property type="evidence" value="ECO:0007669"/>
    <property type="project" value="UniProtKB-KW"/>
</dbReference>
<evidence type="ECO:0000256" key="5">
    <source>
        <dbReference type="ARBA" id="ARBA00022741"/>
    </source>
</evidence>
<dbReference type="OrthoDB" id="4062651at2759"/>
<dbReference type="GO" id="GO:0010506">
    <property type="term" value="P:regulation of autophagy"/>
    <property type="evidence" value="ECO:0007669"/>
    <property type="project" value="InterPro"/>
</dbReference>
<feature type="region of interest" description="Disordered" evidence="12">
    <location>
        <begin position="296"/>
        <end position="315"/>
    </location>
</feature>
<feature type="compositionally biased region" description="Polar residues" evidence="12">
    <location>
        <begin position="297"/>
        <end position="311"/>
    </location>
</feature>
<reference evidence="14" key="1">
    <citation type="submission" date="2021-03" db="EMBL/GenBank/DDBJ databases">
        <authorList>
            <person name="Tagirdzhanova G."/>
        </authorList>
    </citation>
    <scope>NUCLEOTIDE SEQUENCE</scope>
</reference>
<dbReference type="InterPro" id="IPR000719">
    <property type="entry name" value="Prot_kinase_dom"/>
</dbReference>
<gene>
    <name evidence="14" type="ORF">GOMPHAMPRED_006476</name>
</gene>
<dbReference type="Gene3D" id="1.10.510.10">
    <property type="entry name" value="Transferase(Phosphotransferase) domain 1"/>
    <property type="match status" value="1"/>
</dbReference>
<dbReference type="GO" id="GO:0000045">
    <property type="term" value="P:autophagosome assembly"/>
    <property type="evidence" value="ECO:0007669"/>
    <property type="project" value="TreeGrafter"/>
</dbReference>
<evidence type="ECO:0000256" key="6">
    <source>
        <dbReference type="ARBA" id="ARBA00022777"/>
    </source>
</evidence>
<comment type="caution">
    <text evidence="14">The sequence shown here is derived from an EMBL/GenBank/DDBJ whole genome shotgun (WGS) entry which is preliminary data.</text>
</comment>
<protein>
    <recommendedName>
        <fullName evidence="2">non-specific serine/threonine protein kinase</fullName>
        <ecNumber evidence="2">2.7.11.1</ecNumber>
    </recommendedName>
    <alternativeName>
        <fullName evidence="9">Autophagy-related protein 1</fullName>
    </alternativeName>
</protein>
<evidence type="ECO:0000256" key="10">
    <source>
        <dbReference type="ARBA" id="ARBA00047899"/>
    </source>
</evidence>
<feature type="region of interest" description="Disordered" evidence="12">
    <location>
        <begin position="582"/>
        <end position="602"/>
    </location>
</feature>
<evidence type="ECO:0000256" key="8">
    <source>
        <dbReference type="ARBA" id="ARBA00023006"/>
    </source>
</evidence>
<dbReference type="SUPFAM" id="SSF56112">
    <property type="entry name" value="Protein kinase-like (PK-like)"/>
    <property type="match status" value="1"/>
</dbReference>
<dbReference type="InterPro" id="IPR008271">
    <property type="entry name" value="Ser/Thr_kinase_AS"/>
</dbReference>
<dbReference type="GO" id="GO:0005776">
    <property type="term" value="C:autophagosome"/>
    <property type="evidence" value="ECO:0007669"/>
    <property type="project" value="TreeGrafter"/>
</dbReference>
<dbReference type="PANTHER" id="PTHR24348:SF22">
    <property type="entry name" value="NON-SPECIFIC SERINE_THREONINE PROTEIN KINASE"/>
    <property type="match status" value="1"/>
</dbReference>
<feature type="region of interest" description="Disordered" evidence="12">
    <location>
        <begin position="607"/>
        <end position="626"/>
    </location>
</feature>
<proteinExistence type="predicted"/>
<evidence type="ECO:0000256" key="11">
    <source>
        <dbReference type="ARBA" id="ARBA00048679"/>
    </source>
</evidence>
<sequence>MACMKNGFIEGLQLDGRFTAISPLNHGSFGMVFLARDNQTGDHVAVKCLTKQSTPEGLGNDHLLELLCHDRLAYHKNIVNLIHAFETDAHMFLVLEFCSMGDLYEAIRLGRGPLETEHVRALMLQLVDAVEFMHSKGLYHRDVKPENIFLTANGSLKLGDFGLSTTEIWTHEACVGSDRYMAPEQYDPAEIGYSPAHADIWSIGICLLNILFSRNPFVTPTESDLLFNDFVRDRNSLFDIFPSMSQDTFNILIHALAIDPTRRSLSEVRKAIENVITFTSDDDIFDDFCTEGRPLQATGQRQPLRTPSIQSPPVEPSGAFPWAKVLHMSPTSRQLSVIHDVGLDEELFPEKPSTAWYSVNNDSNSLASAIDSALGASIKSMNLRQPTPRNLPKVSESVPIPKALASVFNHDKETMSKSWSDLWDEEEEEELDARRRYNARNWSSETIDEDITIRPNLTTLPSVADSNDNSPIAAEFSVFGSSEDIHAIPELSPSTPKSPIYSPPAKRSVMDKWTALGNRRRAATSETKENKPVESNTWRRGFGFKAFSGNKGKPISSSFGQGVDINAGNGLGFAEWKHSRSDLKSGATTKETGPGLVKIRDWRRDTPSVQRYGLGQRDEQRDDHGDSEWVGWSDLHL</sequence>
<dbReference type="InterPro" id="IPR011009">
    <property type="entry name" value="Kinase-like_dom_sf"/>
</dbReference>
<dbReference type="PROSITE" id="PS50011">
    <property type="entry name" value="PROTEIN_KINASE_DOM"/>
    <property type="match status" value="1"/>
</dbReference>
<evidence type="ECO:0000256" key="4">
    <source>
        <dbReference type="ARBA" id="ARBA00022679"/>
    </source>
</evidence>
<feature type="compositionally biased region" description="Basic and acidic residues" evidence="12">
    <location>
        <begin position="616"/>
        <end position="626"/>
    </location>
</feature>
<comment type="subcellular location">
    <subcellularLocation>
        <location evidence="1">Preautophagosomal structure membrane</location>
        <topology evidence="1">Peripheral membrane protein</topology>
    </subcellularLocation>
</comment>
<accession>A0A8H3FVU4</accession>
<evidence type="ECO:0000259" key="13">
    <source>
        <dbReference type="PROSITE" id="PS50011"/>
    </source>
</evidence>
<feature type="domain" description="Protein kinase" evidence="13">
    <location>
        <begin position="18"/>
        <end position="276"/>
    </location>
</feature>
<evidence type="ECO:0000256" key="9">
    <source>
        <dbReference type="ARBA" id="ARBA00030237"/>
    </source>
</evidence>
<keyword evidence="7" id="KW-0067">ATP-binding</keyword>
<dbReference type="GO" id="GO:0034727">
    <property type="term" value="P:piecemeal microautophagy of the nucleus"/>
    <property type="evidence" value="ECO:0007669"/>
    <property type="project" value="TreeGrafter"/>
</dbReference>
<evidence type="ECO:0000313" key="15">
    <source>
        <dbReference type="Proteomes" id="UP000664169"/>
    </source>
</evidence>
<keyword evidence="5" id="KW-0547">Nucleotide-binding</keyword>